<protein>
    <submittedName>
        <fullName evidence="2">Uncharacterized protein</fullName>
    </submittedName>
</protein>
<dbReference type="AlphaFoldDB" id="A0A328A4T7"/>
<dbReference type="Proteomes" id="UP000249579">
    <property type="component" value="Unassembled WGS sequence"/>
</dbReference>
<proteinExistence type="predicted"/>
<gene>
    <name evidence="2" type="ORF">BHX94_05800</name>
</gene>
<evidence type="ECO:0000256" key="1">
    <source>
        <dbReference type="SAM" id="MobiDB-lite"/>
    </source>
</evidence>
<feature type="region of interest" description="Disordered" evidence="1">
    <location>
        <begin position="478"/>
        <end position="513"/>
    </location>
</feature>
<organism evidence="2 3">
    <name type="scientific">Macrococcoides bohemicum</name>
    <dbReference type="NCBI Taxonomy" id="1903056"/>
    <lineage>
        <taxon>Bacteria</taxon>
        <taxon>Bacillati</taxon>
        <taxon>Bacillota</taxon>
        <taxon>Bacilli</taxon>
        <taxon>Bacillales</taxon>
        <taxon>Staphylococcaceae</taxon>
        <taxon>Macrococcoides</taxon>
    </lineage>
</organism>
<dbReference type="EMBL" id="PZJG01000003">
    <property type="protein sequence ID" value="RAK49326.1"/>
    <property type="molecule type" value="Genomic_DNA"/>
</dbReference>
<name>A0A328A4T7_9STAP</name>
<reference evidence="2 3" key="1">
    <citation type="journal article" date="2018" name="Front. Microbiol.">
        <title>Description and Comparative Genomics of Macrococcus caseolyticus subsp. hominis subsp. nov., Macrococcus goetzii sp. nov., Macrococcus epidermidis sp. nov., and Macrococcus bohemicus sp. nov., Novel Macrococci From Human Clinical Material With Virulence Potential and Suspected Uptake of Foreign DNA by Natural Transformation.</title>
        <authorList>
            <person name="Maslanova I."/>
            <person name="Wertheimer Z."/>
            <person name="Sedlacek I."/>
            <person name="Svec P."/>
            <person name="Indrakova A."/>
            <person name="Kovarovic V."/>
            <person name="Schumann P."/>
            <person name="Sproer C."/>
            <person name="Kralova S."/>
            <person name="Sedo O."/>
            <person name="Kristofova L."/>
            <person name="Vrbovska V."/>
            <person name="Fuzik T."/>
            <person name="Petras P."/>
            <person name="Zdrahal Z."/>
            <person name="Ruzickova V."/>
            <person name="Doskar J."/>
            <person name="Pantucek R."/>
        </authorList>
    </citation>
    <scope>NUCLEOTIDE SEQUENCE [LARGE SCALE GENOMIC DNA]</scope>
    <source>
        <strain evidence="2 3">03/115</strain>
    </source>
</reference>
<comment type="caution">
    <text evidence="2">The sequence shown here is derived from an EMBL/GenBank/DDBJ whole genome shotgun (WGS) entry which is preliminary data.</text>
</comment>
<feature type="compositionally biased region" description="Basic and acidic residues" evidence="1">
    <location>
        <begin position="482"/>
        <end position="499"/>
    </location>
</feature>
<evidence type="ECO:0000313" key="2">
    <source>
        <dbReference type="EMBL" id="RAK49326.1"/>
    </source>
</evidence>
<dbReference type="OrthoDB" id="1395829at2"/>
<evidence type="ECO:0000313" key="3">
    <source>
        <dbReference type="Proteomes" id="UP000249579"/>
    </source>
</evidence>
<dbReference type="RefSeq" id="WP_111745381.1">
    <property type="nucleotide sequence ID" value="NZ_JBHSQY010000002.1"/>
</dbReference>
<sequence>MGNQIQFASIDYMEVATFDNSLEHFHRNGIKGTIKENIQNALDARLNENKPVKVTIRMNEVDKSILPGIDEIFEHINSLEGHNNYTIETINYMKTKIEDKTVPILSFEDSNSKGLTGAKNGQSNSKQDTYGIYAYNKGVHFVEGDSTKEIKRGGSHGIGKIANNAASDIHLMYFANCDNENNQHLGGTIQLIEHKLNNKNYRATGYYSDVSENNGKLIPFENIVKHEAFEKKTRGLKIIIPYVREEFFKFDEIITAVCDNFFLAILEHNLAVEVFDVDNEQTIINHETIKELVQDTRFYKTDYSDMKKIFTPLYVNTLNNNKPLKFEVSNNTDTYQFKLYFVYNPEIIVGRVAIFRTIGMKIEDFGVINNKRKPFNAVLVGGDKEDEYLKSLENESHTQISYEDIRDEYEKKNAKKFISNLHKELSRIIEENFNKNNPTDGKLETDDLIYETETSFRNMLESSSEKVTISGGKTLLKRNVKEKREKKGGSTKNKKVDKNKNRKPRKIKSDDDSTTELFITPTDAVSRITIGQDEIISIDLSKVGVDYTEINGVNLCNLIFKVVDGNGEIVKDIFDFSRYAIRINDLVSNRTYQYDMNKVKNINMNNQQIQIRIALKNNSLSRLKFTYEVEVEK</sequence>
<accession>A0A328A4T7</accession>